<dbReference type="EnsemblPlants" id="PNT71262">
    <property type="protein sequence ID" value="PNT71262"/>
    <property type="gene ID" value="BRADI_2g25355v3"/>
</dbReference>
<proteinExistence type="predicted"/>
<organism evidence="1">
    <name type="scientific">Brachypodium distachyon</name>
    <name type="common">Purple false brome</name>
    <name type="synonym">Trachynia distachya</name>
    <dbReference type="NCBI Taxonomy" id="15368"/>
    <lineage>
        <taxon>Eukaryota</taxon>
        <taxon>Viridiplantae</taxon>
        <taxon>Streptophyta</taxon>
        <taxon>Embryophyta</taxon>
        <taxon>Tracheophyta</taxon>
        <taxon>Spermatophyta</taxon>
        <taxon>Magnoliopsida</taxon>
        <taxon>Liliopsida</taxon>
        <taxon>Poales</taxon>
        <taxon>Poaceae</taxon>
        <taxon>BOP clade</taxon>
        <taxon>Pooideae</taxon>
        <taxon>Stipodae</taxon>
        <taxon>Brachypodieae</taxon>
        <taxon>Brachypodium</taxon>
    </lineage>
</organism>
<keyword evidence="3" id="KW-1185">Reference proteome</keyword>
<sequence length="107" mass="12288">MSLFFLFSPLTEASDLRCFLQVCAVLKKTPIQNQHCEMTIVTSFLHRVGVESFSKNCTVFDWCTAEFSPRTNYSSRRQFKLHELEALESLALNTTAVKLTSIFLCRN</sequence>
<evidence type="ECO:0000313" key="2">
    <source>
        <dbReference type="EnsemblPlants" id="PNT71262"/>
    </source>
</evidence>
<protein>
    <submittedName>
        <fullName evidence="1 2">Uncharacterized protein</fullName>
    </submittedName>
</protein>
<name>A0A2K2DAF1_BRADI</name>
<dbReference type="Proteomes" id="UP000008810">
    <property type="component" value="Chromosome 2"/>
</dbReference>
<gene>
    <name evidence="1" type="ORF">BRADI_2g25355v3</name>
</gene>
<evidence type="ECO:0000313" key="3">
    <source>
        <dbReference type="Proteomes" id="UP000008810"/>
    </source>
</evidence>
<dbReference type="EMBL" id="CM000881">
    <property type="protein sequence ID" value="PNT71262.1"/>
    <property type="molecule type" value="Genomic_DNA"/>
</dbReference>
<evidence type="ECO:0000313" key="1">
    <source>
        <dbReference type="EMBL" id="PNT71262.1"/>
    </source>
</evidence>
<reference evidence="2" key="3">
    <citation type="submission" date="2018-08" db="UniProtKB">
        <authorList>
            <consortium name="EnsemblPlants"/>
        </authorList>
    </citation>
    <scope>IDENTIFICATION</scope>
    <source>
        <strain evidence="2">cv. Bd21</strain>
    </source>
</reference>
<dbReference type="InParanoid" id="A0A2K2DAF1"/>
<dbReference type="AlphaFoldDB" id="A0A2K2DAF1"/>
<reference evidence="1" key="2">
    <citation type="submission" date="2017-06" db="EMBL/GenBank/DDBJ databases">
        <title>WGS assembly of Brachypodium distachyon.</title>
        <authorList>
            <consortium name="The International Brachypodium Initiative"/>
            <person name="Lucas S."/>
            <person name="Harmon-Smith M."/>
            <person name="Lail K."/>
            <person name="Tice H."/>
            <person name="Grimwood J."/>
            <person name="Bruce D."/>
            <person name="Barry K."/>
            <person name="Shu S."/>
            <person name="Lindquist E."/>
            <person name="Wang M."/>
            <person name="Pitluck S."/>
            <person name="Vogel J.P."/>
            <person name="Garvin D.F."/>
            <person name="Mockler T.C."/>
            <person name="Schmutz J."/>
            <person name="Rokhsar D."/>
            <person name="Bevan M.W."/>
        </authorList>
    </citation>
    <scope>NUCLEOTIDE SEQUENCE</scope>
    <source>
        <strain evidence="1">Bd21</strain>
    </source>
</reference>
<reference evidence="1 2" key="1">
    <citation type="journal article" date="2010" name="Nature">
        <title>Genome sequencing and analysis of the model grass Brachypodium distachyon.</title>
        <authorList>
            <consortium name="International Brachypodium Initiative"/>
        </authorList>
    </citation>
    <scope>NUCLEOTIDE SEQUENCE [LARGE SCALE GENOMIC DNA]</scope>
    <source>
        <strain evidence="1 2">Bd21</strain>
    </source>
</reference>
<accession>A0A2K2DAF1</accession>
<dbReference type="Gramene" id="PNT71262">
    <property type="protein sequence ID" value="PNT71262"/>
    <property type="gene ID" value="BRADI_2g25355v3"/>
</dbReference>